<accession>A0ABR7Z9T5</accession>
<protein>
    <submittedName>
        <fullName evidence="1">Uncharacterized protein</fullName>
    </submittedName>
</protein>
<gene>
    <name evidence="1" type="ORF">HAQ05_25765</name>
</gene>
<keyword evidence="2" id="KW-1185">Reference proteome</keyword>
<proteinExistence type="predicted"/>
<reference evidence="1 2" key="1">
    <citation type="journal article" date="2020" name="Insects">
        <title>Bacteria Belonging to Pseudomonas typographi sp. nov. from the Bark Beetle Ips typographus Have Genomic Potential to Aid in the Host Ecology.</title>
        <authorList>
            <person name="Peral-Aranega E."/>
            <person name="Saati-Santamaria Z."/>
            <person name="Kolarik M."/>
            <person name="Rivas R."/>
            <person name="Garcia-Fraile P."/>
        </authorList>
    </citation>
    <scope>NUCLEOTIDE SEQUENCE [LARGE SCALE GENOMIC DNA]</scope>
    <source>
        <strain evidence="1 2">CA3A</strain>
    </source>
</reference>
<dbReference type="RefSeq" id="WP_190426545.1">
    <property type="nucleotide sequence ID" value="NZ_JAAOCA010000051.1"/>
</dbReference>
<sequence length="65" mass="6972">MANDVSKYALYSNNAEEKRAIAVAAALAIIEAKVANSPSYNGIVADEIKKLESYADLIESALKIK</sequence>
<evidence type="ECO:0000313" key="1">
    <source>
        <dbReference type="EMBL" id="MBD1602091.1"/>
    </source>
</evidence>
<organism evidence="1 2">
    <name type="scientific">Pseudomonas typographi</name>
    <dbReference type="NCBI Taxonomy" id="2715964"/>
    <lineage>
        <taxon>Bacteria</taxon>
        <taxon>Pseudomonadati</taxon>
        <taxon>Pseudomonadota</taxon>
        <taxon>Gammaproteobacteria</taxon>
        <taxon>Pseudomonadales</taxon>
        <taxon>Pseudomonadaceae</taxon>
        <taxon>Pseudomonas</taxon>
    </lineage>
</organism>
<evidence type="ECO:0000313" key="2">
    <source>
        <dbReference type="Proteomes" id="UP000805841"/>
    </source>
</evidence>
<name>A0ABR7Z9T5_9PSED</name>
<dbReference type="EMBL" id="JAAOCA010000051">
    <property type="protein sequence ID" value="MBD1602091.1"/>
    <property type="molecule type" value="Genomic_DNA"/>
</dbReference>
<dbReference type="Proteomes" id="UP000805841">
    <property type="component" value="Unassembled WGS sequence"/>
</dbReference>
<comment type="caution">
    <text evidence="1">The sequence shown here is derived from an EMBL/GenBank/DDBJ whole genome shotgun (WGS) entry which is preliminary data.</text>
</comment>